<feature type="region of interest" description="Disordered" evidence="1">
    <location>
        <begin position="77"/>
        <end position="186"/>
    </location>
</feature>
<sequence>MPHISKFSIQNVPCLDQMDAAFPFVSSSDRSKYMEICQALSNLNGPSANPDFEDPVEIKPQKPKKVLVEEVCFQPEGLAKAPQDSRKPFLRAKSHSSRILPKASSPQHGFNHPQELATKRSATPRTPADLKKKKPLSNEQNQLQASKTLQRSSSRSATHHCSVKGKQVSGSDVVLEGEVSESCAGI</sequence>
<evidence type="ECO:0000313" key="3">
    <source>
        <dbReference type="Proteomes" id="UP000244005"/>
    </source>
</evidence>
<organism evidence="2 3">
    <name type="scientific">Marchantia polymorpha</name>
    <name type="common">Common liverwort</name>
    <name type="synonym">Marchantia aquatica</name>
    <dbReference type="NCBI Taxonomy" id="3197"/>
    <lineage>
        <taxon>Eukaryota</taxon>
        <taxon>Viridiplantae</taxon>
        <taxon>Streptophyta</taxon>
        <taxon>Embryophyta</taxon>
        <taxon>Marchantiophyta</taxon>
        <taxon>Marchantiopsida</taxon>
        <taxon>Marchantiidae</taxon>
        <taxon>Marchantiales</taxon>
        <taxon>Marchantiaceae</taxon>
        <taxon>Marchantia</taxon>
    </lineage>
</organism>
<reference evidence="3" key="1">
    <citation type="journal article" date="2017" name="Cell">
        <title>Insights into land plant evolution garnered from the Marchantia polymorpha genome.</title>
        <authorList>
            <person name="Bowman J.L."/>
            <person name="Kohchi T."/>
            <person name="Yamato K.T."/>
            <person name="Jenkins J."/>
            <person name="Shu S."/>
            <person name="Ishizaki K."/>
            <person name="Yamaoka S."/>
            <person name="Nishihama R."/>
            <person name="Nakamura Y."/>
            <person name="Berger F."/>
            <person name="Adam C."/>
            <person name="Aki S.S."/>
            <person name="Althoff F."/>
            <person name="Araki T."/>
            <person name="Arteaga-Vazquez M.A."/>
            <person name="Balasubrmanian S."/>
            <person name="Barry K."/>
            <person name="Bauer D."/>
            <person name="Boehm C.R."/>
            <person name="Briginshaw L."/>
            <person name="Caballero-Perez J."/>
            <person name="Catarino B."/>
            <person name="Chen F."/>
            <person name="Chiyoda S."/>
            <person name="Chovatia M."/>
            <person name="Davies K.M."/>
            <person name="Delmans M."/>
            <person name="Demura T."/>
            <person name="Dierschke T."/>
            <person name="Dolan L."/>
            <person name="Dorantes-Acosta A.E."/>
            <person name="Eklund D.M."/>
            <person name="Florent S.N."/>
            <person name="Flores-Sandoval E."/>
            <person name="Fujiyama A."/>
            <person name="Fukuzawa H."/>
            <person name="Galik B."/>
            <person name="Grimanelli D."/>
            <person name="Grimwood J."/>
            <person name="Grossniklaus U."/>
            <person name="Hamada T."/>
            <person name="Haseloff J."/>
            <person name="Hetherington A.J."/>
            <person name="Higo A."/>
            <person name="Hirakawa Y."/>
            <person name="Hundley H.N."/>
            <person name="Ikeda Y."/>
            <person name="Inoue K."/>
            <person name="Inoue S.I."/>
            <person name="Ishida S."/>
            <person name="Jia Q."/>
            <person name="Kakita M."/>
            <person name="Kanazawa T."/>
            <person name="Kawai Y."/>
            <person name="Kawashima T."/>
            <person name="Kennedy M."/>
            <person name="Kinose K."/>
            <person name="Kinoshita T."/>
            <person name="Kohara Y."/>
            <person name="Koide E."/>
            <person name="Komatsu K."/>
            <person name="Kopischke S."/>
            <person name="Kubo M."/>
            <person name="Kyozuka J."/>
            <person name="Lagercrantz U."/>
            <person name="Lin S.S."/>
            <person name="Lindquist E."/>
            <person name="Lipzen A.M."/>
            <person name="Lu C.W."/>
            <person name="De Luna E."/>
            <person name="Martienssen R.A."/>
            <person name="Minamino N."/>
            <person name="Mizutani M."/>
            <person name="Mizutani M."/>
            <person name="Mochizuki N."/>
            <person name="Monte I."/>
            <person name="Mosher R."/>
            <person name="Nagasaki H."/>
            <person name="Nakagami H."/>
            <person name="Naramoto S."/>
            <person name="Nishitani K."/>
            <person name="Ohtani M."/>
            <person name="Okamoto T."/>
            <person name="Okumura M."/>
            <person name="Phillips J."/>
            <person name="Pollak B."/>
            <person name="Reinders A."/>
            <person name="Rovekamp M."/>
            <person name="Sano R."/>
            <person name="Sawa S."/>
            <person name="Schmid M.W."/>
            <person name="Shirakawa M."/>
            <person name="Solano R."/>
            <person name="Spunde A."/>
            <person name="Suetsugu N."/>
            <person name="Sugano S."/>
            <person name="Sugiyama A."/>
            <person name="Sun R."/>
            <person name="Suzuki Y."/>
            <person name="Takenaka M."/>
            <person name="Takezawa D."/>
            <person name="Tomogane H."/>
            <person name="Tsuzuki M."/>
            <person name="Ueda T."/>
            <person name="Umeda M."/>
            <person name="Ward J.M."/>
            <person name="Watanabe Y."/>
            <person name="Yazaki K."/>
            <person name="Yokoyama R."/>
            <person name="Yoshitake Y."/>
            <person name="Yotsui I."/>
            <person name="Zachgo S."/>
            <person name="Schmutz J."/>
        </authorList>
    </citation>
    <scope>NUCLEOTIDE SEQUENCE [LARGE SCALE GENOMIC DNA]</scope>
    <source>
        <strain evidence="3">Tak-1</strain>
    </source>
</reference>
<protein>
    <submittedName>
        <fullName evidence="2">Uncharacterized protein</fullName>
    </submittedName>
</protein>
<reference evidence="2" key="2">
    <citation type="submission" date="2017-12" db="EMBL/GenBank/DDBJ databases">
        <title>WGS assembly of Marchantia polymorpha.</title>
        <authorList>
            <person name="Bowman J.L."/>
            <person name="Kohchi T."/>
            <person name="Yamato K.T."/>
            <person name="Jenkins J."/>
            <person name="Shu S."/>
            <person name="Ishizaki K."/>
            <person name="Yamaoka S."/>
            <person name="Nishihama R."/>
            <person name="Nakamura Y."/>
            <person name="Berger F."/>
            <person name="Adam C."/>
            <person name="Aki S.S."/>
            <person name="Althoff F."/>
            <person name="Araki T."/>
            <person name="Arteaga-Vazquez M.A."/>
            <person name="Balasubrmanian S."/>
            <person name="Bauer D."/>
            <person name="Boehm C.R."/>
            <person name="Briginshaw L."/>
            <person name="Caballero-Perez J."/>
            <person name="Catarino B."/>
            <person name="Chen F."/>
            <person name="Chiyoda S."/>
            <person name="Chovatia M."/>
            <person name="Davies K.M."/>
            <person name="Delmans M."/>
            <person name="Demura T."/>
            <person name="Dierschke T."/>
            <person name="Dolan L."/>
            <person name="Dorantes-Acosta A.E."/>
            <person name="Eklund D.M."/>
            <person name="Florent S.N."/>
            <person name="Flores-Sandoval E."/>
            <person name="Fujiyama A."/>
            <person name="Fukuzawa H."/>
            <person name="Galik B."/>
            <person name="Grimanelli D."/>
            <person name="Grimwood J."/>
            <person name="Grossniklaus U."/>
            <person name="Hamada T."/>
            <person name="Haseloff J."/>
            <person name="Hetherington A.J."/>
            <person name="Higo A."/>
            <person name="Hirakawa Y."/>
            <person name="Hundley H.N."/>
            <person name="Ikeda Y."/>
            <person name="Inoue K."/>
            <person name="Inoue S."/>
            <person name="Ishida S."/>
            <person name="Jia Q."/>
            <person name="Kakita M."/>
            <person name="Kanazawa T."/>
            <person name="Kawai Y."/>
            <person name="Kawashima T."/>
            <person name="Kennedy M."/>
            <person name="Kinose K."/>
            <person name="Kinoshita T."/>
            <person name="Kohara Y."/>
            <person name="Koide E."/>
            <person name="Komatsu K."/>
            <person name="Kopischke S."/>
            <person name="Kubo M."/>
            <person name="Kyozuka J."/>
            <person name="Lagercrantz U."/>
            <person name="Lin S.S."/>
            <person name="Lindquist E."/>
            <person name="Lipzen A.M."/>
            <person name="Lu C."/>
            <person name="Luna E.D."/>
            <person name="Martienssen R.A."/>
            <person name="Minamino N."/>
            <person name="Mizutani M."/>
            <person name="Mizutani M."/>
            <person name="Mochizuki N."/>
            <person name="Monte I."/>
            <person name="Mosher R."/>
            <person name="Nagasaki H."/>
            <person name="Nakagami H."/>
            <person name="Naramoto S."/>
            <person name="Nishitani K."/>
            <person name="Ohtani M."/>
            <person name="Okamoto T."/>
            <person name="Okumura M."/>
            <person name="Phillips J."/>
            <person name="Pollak B."/>
            <person name="Reinders A."/>
            <person name="Roevekamp M."/>
            <person name="Sano R."/>
            <person name="Sawa S."/>
            <person name="Schmid M.W."/>
            <person name="Shirakawa M."/>
            <person name="Solano R."/>
            <person name="Spunde A."/>
            <person name="Suetsugu N."/>
            <person name="Sugano S."/>
            <person name="Sugiyama A."/>
            <person name="Sun R."/>
            <person name="Suzuki Y."/>
            <person name="Takenaka M."/>
            <person name="Takezawa D."/>
            <person name="Tomogane H."/>
            <person name="Tsuzuki M."/>
            <person name="Ueda T."/>
            <person name="Umeda M."/>
            <person name="Ward J.M."/>
            <person name="Watanabe Y."/>
            <person name="Yazaki K."/>
            <person name="Yokoyama R."/>
            <person name="Yoshitake Y."/>
            <person name="Yotsui I."/>
            <person name="Zachgo S."/>
            <person name="Schmutz J."/>
        </authorList>
    </citation>
    <scope>NUCLEOTIDE SEQUENCE [LARGE SCALE GENOMIC DNA]</scope>
    <source>
        <strain evidence="2">Tak-1</strain>
    </source>
</reference>
<keyword evidence="3" id="KW-1185">Reference proteome</keyword>
<dbReference type="EMBL" id="KZ772696">
    <property type="protein sequence ID" value="PTQ43562.1"/>
    <property type="molecule type" value="Genomic_DNA"/>
</dbReference>
<gene>
    <name evidence="2" type="ORF">MARPO_0024s0075</name>
</gene>
<evidence type="ECO:0000256" key="1">
    <source>
        <dbReference type="SAM" id="MobiDB-lite"/>
    </source>
</evidence>
<dbReference type="Proteomes" id="UP000244005">
    <property type="component" value="Unassembled WGS sequence"/>
</dbReference>
<dbReference type="Gramene" id="Mp3g22980.1">
    <property type="protein sequence ID" value="Mp3g22980.1.cds"/>
    <property type="gene ID" value="Mp3g22980"/>
</dbReference>
<proteinExistence type="predicted"/>
<feature type="compositionally biased region" description="Polar residues" evidence="1">
    <location>
        <begin position="137"/>
        <end position="156"/>
    </location>
</feature>
<evidence type="ECO:0000313" key="2">
    <source>
        <dbReference type="EMBL" id="PTQ43561.1"/>
    </source>
</evidence>
<accession>A0A2R6XBR3</accession>
<dbReference type="EMBL" id="KZ772696">
    <property type="protein sequence ID" value="PTQ43561.1"/>
    <property type="molecule type" value="Genomic_DNA"/>
</dbReference>
<dbReference type="AlphaFoldDB" id="A0A2R6XBR3"/>
<name>A0A2R6XBR3_MARPO</name>